<dbReference type="Gene3D" id="1.10.10.10">
    <property type="entry name" value="Winged helix-like DNA-binding domain superfamily/Winged helix DNA-binding domain"/>
    <property type="match status" value="1"/>
</dbReference>
<comment type="caution">
    <text evidence="3">The sequence shown here is derived from an EMBL/GenBank/DDBJ whole genome shotgun (WGS) entry which is preliminary data.</text>
</comment>
<gene>
    <name evidence="3" type="ORF">BN4901_3825</name>
</gene>
<evidence type="ECO:0000313" key="3">
    <source>
        <dbReference type="EMBL" id="SBW27249.1"/>
    </source>
</evidence>
<dbReference type="InterPro" id="IPR000792">
    <property type="entry name" value="Tscrpt_reg_LuxR_C"/>
</dbReference>
<keyword evidence="1" id="KW-0238">DNA-binding</keyword>
<reference evidence="3 4" key="1">
    <citation type="submission" date="2016-04" db="EMBL/GenBank/DDBJ databases">
        <authorList>
            <person name="Mornico D."/>
        </authorList>
    </citation>
    <scope>NUCLEOTIDE SEQUENCE [LARGE SCALE GENOMIC DNA]</scope>
    <source>
        <strain evidence="3 4">A121</strain>
    </source>
</reference>
<dbReference type="EMBL" id="FLUX01000042">
    <property type="protein sequence ID" value="SBW27249.1"/>
    <property type="molecule type" value="Genomic_DNA"/>
</dbReference>
<evidence type="ECO:0000256" key="1">
    <source>
        <dbReference type="ARBA" id="ARBA00023125"/>
    </source>
</evidence>
<name>A0ABY0JTC5_9ENTR</name>
<protein>
    <submittedName>
        <fullName evidence="3">Regulatory protein</fullName>
    </submittedName>
</protein>
<dbReference type="SMART" id="SM00421">
    <property type="entry name" value="HTH_LUXR"/>
    <property type="match status" value="1"/>
</dbReference>
<accession>A0ABY0JTC5</accession>
<feature type="domain" description="HTH luxR-type" evidence="2">
    <location>
        <begin position="114"/>
        <end position="171"/>
    </location>
</feature>
<dbReference type="RefSeq" id="WP_075146281.1">
    <property type="nucleotide sequence ID" value="NZ_FLUX01000042.1"/>
</dbReference>
<dbReference type="SUPFAM" id="SSF46894">
    <property type="entry name" value="C-terminal effector domain of the bipartite response regulators"/>
    <property type="match status" value="1"/>
</dbReference>
<dbReference type="Proteomes" id="UP000195338">
    <property type="component" value="Unassembled WGS sequence"/>
</dbReference>
<evidence type="ECO:0000259" key="2">
    <source>
        <dbReference type="SMART" id="SM00421"/>
    </source>
</evidence>
<keyword evidence="4" id="KW-1185">Reference proteome</keyword>
<dbReference type="InterPro" id="IPR016032">
    <property type="entry name" value="Sig_transdc_resp-reg_C-effctor"/>
</dbReference>
<proteinExistence type="predicted"/>
<sequence>MMNIVQEQVGNAELWLDDIFIRQGLKNILADIFFEDDQTRLVFFTANHFDAVKKQKYDLNTHRLVLLIDGHQYQYLNDISLYRLPVDIGVGSIKQFIIDITRAGGEHENQSKACISLTARDKFILTQLGEGRTIFEISALLNLHLKTIYQARQNLIKKLGCSGLIDFQGILRAQVFRNWLEHA</sequence>
<evidence type="ECO:0000313" key="4">
    <source>
        <dbReference type="Proteomes" id="UP000195338"/>
    </source>
</evidence>
<dbReference type="InterPro" id="IPR036388">
    <property type="entry name" value="WH-like_DNA-bd_sf"/>
</dbReference>
<organism evidence="3 4">
    <name type="scientific">Citrobacter europaeus</name>
    <dbReference type="NCBI Taxonomy" id="1914243"/>
    <lineage>
        <taxon>Bacteria</taxon>
        <taxon>Pseudomonadati</taxon>
        <taxon>Pseudomonadota</taxon>
        <taxon>Gammaproteobacteria</taxon>
        <taxon>Enterobacterales</taxon>
        <taxon>Enterobacteriaceae</taxon>
        <taxon>Citrobacter</taxon>
    </lineage>
</organism>